<dbReference type="InterPro" id="IPR030395">
    <property type="entry name" value="GP_PDE_dom"/>
</dbReference>
<dbReference type="GO" id="GO:0006629">
    <property type="term" value="P:lipid metabolic process"/>
    <property type="evidence" value="ECO:0007669"/>
    <property type="project" value="InterPro"/>
</dbReference>
<dbReference type="AlphaFoldDB" id="A0A427YN76"/>
<dbReference type="SUPFAM" id="SSF51695">
    <property type="entry name" value="PLC-like phosphodiesterases"/>
    <property type="match status" value="1"/>
</dbReference>
<proteinExistence type="predicted"/>
<sequence>MPIAVPITPSRKRGVKQVIARMRCPPPDSFLVAAHRGLRWRGVPDNSIESIIKASEAGLVCVEVDLRLTSDGHVVVFHDDCLGRSTNVAEHFGRTDLYSPFTGRGYNPRVEDLPWKGVVQKLKLKEEHGRISEEGVLDLQGLLDFMGSTHLDMVVLLDLKDRATLDAAVSIVARSPGAEKCCLLKFDASWCADPDDLRDAAWYQIASRDAEPLLVPVYRPEACRKFDALASIKGYAQLPNVVSFEIGLRGPGGFLKVLVDFVRSGDCPVKGMGFFASYGDFHPPDGEPVLFEGYDAKSPRSHAGSALAFVENNVPRTFDELLLPGDSPDGHDHRADIAVYRSMGYTWVITDVPDVVSKEQGEE</sequence>
<dbReference type="OrthoDB" id="1058301at2759"/>
<keyword evidence="3" id="KW-1185">Reference proteome</keyword>
<evidence type="ECO:0000313" key="3">
    <source>
        <dbReference type="Proteomes" id="UP000279259"/>
    </source>
</evidence>
<dbReference type="Pfam" id="PF03009">
    <property type="entry name" value="GDPD"/>
    <property type="match status" value="1"/>
</dbReference>
<accession>A0A427YN76</accession>
<evidence type="ECO:0000259" key="1">
    <source>
        <dbReference type="PROSITE" id="PS51704"/>
    </source>
</evidence>
<dbReference type="PANTHER" id="PTHR43805">
    <property type="entry name" value="GLYCEROPHOSPHORYL DIESTER PHOSPHODIESTERASE"/>
    <property type="match status" value="1"/>
</dbReference>
<name>A0A427YN76_9TREE</name>
<dbReference type="InterPro" id="IPR017946">
    <property type="entry name" value="PLC-like_Pdiesterase_TIM-brl"/>
</dbReference>
<organism evidence="2 3">
    <name type="scientific">Saitozyma podzolica</name>
    <dbReference type="NCBI Taxonomy" id="1890683"/>
    <lineage>
        <taxon>Eukaryota</taxon>
        <taxon>Fungi</taxon>
        <taxon>Dikarya</taxon>
        <taxon>Basidiomycota</taxon>
        <taxon>Agaricomycotina</taxon>
        <taxon>Tremellomycetes</taxon>
        <taxon>Tremellales</taxon>
        <taxon>Trimorphomycetaceae</taxon>
        <taxon>Saitozyma</taxon>
    </lineage>
</organism>
<dbReference type="PANTHER" id="PTHR43805:SF1">
    <property type="entry name" value="GP-PDE DOMAIN-CONTAINING PROTEIN"/>
    <property type="match status" value="1"/>
</dbReference>
<dbReference type="PROSITE" id="PS51704">
    <property type="entry name" value="GP_PDE"/>
    <property type="match status" value="1"/>
</dbReference>
<gene>
    <name evidence="2" type="ORF">EHS25_008925</name>
</gene>
<dbReference type="EMBL" id="RSCD01000006">
    <property type="protein sequence ID" value="RSH92509.1"/>
    <property type="molecule type" value="Genomic_DNA"/>
</dbReference>
<reference evidence="2 3" key="1">
    <citation type="submission" date="2018-11" db="EMBL/GenBank/DDBJ databases">
        <title>Genome sequence of Saitozyma podzolica DSM 27192.</title>
        <authorList>
            <person name="Aliyu H."/>
            <person name="Gorte O."/>
            <person name="Ochsenreither K."/>
        </authorList>
    </citation>
    <scope>NUCLEOTIDE SEQUENCE [LARGE SCALE GENOMIC DNA]</scope>
    <source>
        <strain evidence="2 3">DSM 27192</strain>
    </source>
</reference>
<dbReference type="STRING" id="1890683.A0A427YN76"/>
<evidence type="ECO:0000313" key="2">
    <source>
        <dbReference type="EMBL" id="RSH92509.1"/>
    </source>
</evidence>
<dbReference type="GO" id="GO:0008081">
    <property type="term" value="F:phosphoric diester hydrolase activity"/>
    <property type="evidence" value="ECO:0007669"/>
    <property type="project" value="InterPro"/>
</dbReference>
<comment type="caution">
    <text evidence="2">The sequence shown here is derived from an EMBL/GenBank/DDBJ whole genome shotgun (WGS) entry which is preliminary data.</text>
</comment>
<protein>
    <recommendedName>
        <fullName evidence="1">GP-PDE domain-containing protein</fullName>
    </recommendedName>
</protein>
<feature type="domain" description="GP-PDE" evidence="1">
    <location>
        <begin position="30"/>
        <end position="360"/>
    </location>
</feature>
<dbReference type="Gene3D" id="3.20.20.190">
    <property type="entry name" value="Phosphatidylinositol (PI) phosphodiesterase"/>
    <property type="match status" value="1"/>
</dbReference>
<dbReference type="Proteomes" id="UP000279259">
    <property type="component" value="Unassembled WGS sequence"/>
</dbReference>